<accession>A0A285CSL4</accession>
<dbReference type="InterPro" id="IPR014013">
    <property type="entry name" value="Helic_SF1/SF2_ATP-bd_DinG/Rad3"/>
</dbReference>
<keyword evidence="8" id="KW-0269">Exonuclease</keyword>
<dbReference type="Gene3D" id="3.90.320.10">
    <property type="match status" value="1"/>
</dbReference>
<dbReference type="InterPro" id="IPR038726">
    <property type="entry name" value="PDDEXK_AddAB-type"/>
</dbReference>
<organism evidence="17 18">
    <name type="scientific">Bacillus oleivorans</name>
    <dbReference type="NCBI Taxonomy" id="1448271"/>
    <lineage>
        <taxon>Bacteria</taxon>
        <taxon>Bacillati</taxon>
        <taxon>Bacillota</taxon>
        <taxon>Bacilli</taxon>
        <taxon>Bacillales</taxon>
        <taxon>Bacillaceae</taxon>
        <taxon>Bacillus</taxon>
    </lineage>
</organism>
<dbReference type="PANTHER" id="PTHR11472:SF34">
    <property type="entry name" value="REGULATOR OF TELOMERE ELONGATION HELICASE 1"/>
    <property type="match status" value="1"/>
</dbReference>
<comment type="similarity">
    <text evidence="15">Belongs to the helicase family. DinG subfamily.</text>
</comment>
<keyword evidence="4" id="KW-0547">Nucleotide-binding</keyword>
<evidence type="ECO:0000313" key="18">
    <source>
        <dbReference type="Proteomes" id="UP000219546"/>
    </source>
</evidence>
<dbReference type="Gene3D" id="3.40.50.300">
    <property type="entry name" value="P-loop containing nucleotide triphosphate hydrolases"/>
    <property type="match status" value="2"/>
</dbReference>
<keyword evidence="6" id="KW-0378">Hydrolase</keyword>
<gene>
    <name evidence="17" type="ORF">SAMN05877753_104173</name>
</gene>
<dbReference type="PANTHER" id="PTHR11472">
    <property type="entry name" value="DNA REPAIR DEAD HELICASE RAD3/XP-D SUBFAMILY MEMBER"/>
    <property type="match status" value="1"/>
</dbReference>
<dbReference type="GO" id="GO:0003677">
    <property type="term" value="F:DNA binding"/>
    <property type="evidence" value="ECO:0007669"/>
    <property type="project" value="UniProtKB-KW"/>
</dbReference>
<dbReference type="AlphaFoldDB" id="A0A285CSL4"/>
<dbReference type="OrthoDB" id="9765586at2"/>
<reference evidence="17 18" key="1">
    <citation type="submission" date="2017-08" db="EMBL/GenBank/DDBJ databases">
        <authorList>
            <person name="de Groot N.N."/>
        </authorList>
    </citation>
    <scope>NUCLEOTIDE SEQUENCE [LARGE SCALE GENOMIC DNA]</scope>
    <source>
        <strain evidence="17 18">JC228</strain>
    </source>
</reference>
<dbReference type="GO" id="GO:0004527">
    <property type="term" value="F:exonuclease activity"/>
    <property type="evidence" value="ECO:0007669"/>
    <property type="project" value="UniProtKB-KW"/>
</dbReference>
<keyword evidence="11" id="KW-0411">Iron-sulfur</keyword>
<dbReference type="Pfam" id="PF13307">
    <property type="entry name" value="Helicase_C_2"/>
    <property type="match status" value="1"/>
</dbReference>
<feature type="domain" description="Helicase ATP-binding" evidence="16">
    <location>
        <begin position="181"/>
        <end position="453"/>
    </location>
</feature>
<evidence type="ECO:0000256" key="5">
    <source>
        <dbReference type="ARBA" id="ARBA00022763"/>
    </source>
</evidence>
<evidence type="ECO:0000256" key="3">
    <source>
        <dbReference type="ARBA" id="ARBA00022723"/>
    </source>
</evidence>
<dbReference type="SMART" id="SM00491">
    <property type="entry name" value="HELICc2"/>
    <property type="match status" value="1"/>
</dbReference>
<evidence type="ECO:0000256" key="15">
    <source>
        <dbReference type="ARBA" id="ARBA00038058"/>
    </source>
</evidence>
<evidence type="ECO:0000256" key="13">
    <source>
        <dbReference type="ARBA" id="ARBA00023204"/>
    </source>
</evidence>
<evidence type="ECO:0000256" key="11">
    <source>
        <dbReference type="ARBA" id="ARBA00023014"/>
    </source>
</evidence>
<keyword evidence="18" id="KW-1185">Reference proteome</keyword>
<protein>
    <submittedName>
        <fullName evidence="17">Rad3-related DNA helicase</fullName>
    </submittedName>
</protein>
<dbReference type="Pfam" id="PF06733">
    <property type="entry name" value="DEAD_2"/>
    <property type="match status" value="1"/>
</dbReference>
<keyword evidence="12" id="KW-0238">DNA-binding</keyword>
<dbReference type="InterPro" id="IPR006554">
    <property type="entry name" value="Helicase-like_DEXD_c2"/>
</dbReference>
<keyword evidence="1" id="KW-0004">4Fe-4S</keyword>
<dbReference type="InterPro" id="IPR045028">
    <property type="entry name" value="DinG/Rad3-like"/>
</dbReference>
<keyword evidence="7 17" id="KW-0347">Helicase</keyword>
<evidence type="ECO:0000256" key="2">
    <source>
        <dbReference type="ARBA" id="ARBA00022722"/>
    </source>
</evidence>
<dbReference type="GO" id="GO:0046872">
    <property type="term" value="F:metal ion binding"/>
    <property type="evidence" value="ECO:0007669"/>
    <property type="project" value="UniProtKB-KW"/>
</dbReference>
<dbReference type="GO" id="GO:0016818">
    <property type="term" value="F:hydrolase activity, acting on acid anhydrides, in phosphorus-containing anhydrides"/>
    <property type="evidence" value="ECO:0007669"/>
    <property type="project" value="InterPro"/>
</dbReference>
<evidence type="ECO:0000256" key="7">
    <source>
        <dbReference type="ARBA" id="ARBA00022806"/>
    </source>
</evidence>
<dbReference type="SMART" id="SM00488">
    <property type="entry name" value="DEXDc2"/>
    <property type="match status" value="1"/>
</dbReference>
<evidence type="ECO:0000256" key="8">
    <source>
        <dbReference type="ARBA" id="ARBA00022839"/>
    </source>
</evidence>
<dbReference type="SUPFAM" id="SSF52540">
    <property type="entry name" value="P-loop containing nucleoside triphosphate hydrolases"/>
    <property type="match status" value="1"/>
</dbReference>
<dbReference type="Gene3D" id="1.10.275.40">
    <property type="match status" value="1"/>
</dbReference>
<dbReference type="InterPro" id="IPR011545">
    <property type="entry name" value="DEAD/DEAH_box_helicase_dom"/>
</dbReference>
<evidence type="ECO:0000256" key="6">
    <source>
        <dbReference type="ARBA" id="ARBA00022801"/>
    </source>
</evidence>
<proteinExistence type="inferred from homology"/>
<dbReference type="Pfam" id="PF00270">
    <property type="entry name" value="DEAD"/>
    <property type="match status" value="1"/>
</dbReference>
<dbReference type="EMBL" id="OAOP01000004">
    <property type="protein sequence ID" value="SNX70547.1"/>
    <property type="molecule type" value="Genomic_DNA"/>
</dbReference>
<keyword evidence="14" id="KW-0413">Isomerase</keyword>
<evidence type="ECO:0000256" key="12">
    <source>
        <dbReference type="ARBA" id="ARBA00023125"/>
    </source>
</evidence>
<dbReference type="GO" id="GO:0003678">
    <property type="term" value="F:DNA helicase activity"/>
    <property type="evidence" value="ECO:0007669"/>
    <property type="project" value="InterPro"/>
</dbReference>
<dbReference type="InterPro" id="IPR011604">
    <property type="entry name" value="PDDEXK-like_dom_sf"/>
</dbReference>
<evidence type="ECO:0000256" key="14">
    <source>
        <dbReference type="ARBA" id="ARBA00023235"/>
    </source>
</evidence>
<keyword evidence="3" id="KW-0479">Metal-binding</keyword>
<name>A0A285CSL4_9BACI</name>
<evidence type="ECO:0000256" key="10">
    <source>
        <dbReference type="ARBA" id="ARBA00023004"/>
    </source>
</evidence>
<evidence type="ECO:0000256" key="4">
    <source>
        <dbReference type="ARBA" id="ARBA00022741"/>
    </source>
</evidence>
<dbReference type="Pfam" id="PF12705">
    <property type="entry name" value="PDDEXK_1"/>
    <property type="match status" value="1"/>
</dbReference>
<dbReference type="Gene3D" id="1.10.30.20">
    <property type="entry name" value="Bacterial XPD DNA helicase, FeS cluster domain"/>
    <property type="match status" value="1"/>
</dbReference>
<keyword evidence="9" id="KW-0067">ATP-binding</keyword>
<keyword evidence="10" id="KW-0408">Iron</keyword>
<dbReference type="GO" id="GO:0006281">
    <property type="term" value="P:DNA repair"/>
    <property type="evidence" value="ECO:0007669"/>
    <property type="project" value="UniProtKB-KW"/>
</dbReference>
<dbReference type="GO" id="GO:0005524">
    <property type="term" value="F:ATP binding"/>
    <property type="evidence" value="ECO:0007669"/>
    <property type="project" value="UniProtKB-KW"/>
</dbReference>
<dbReference type="InterPro" id="IPR010614">
    <property type="entry name" value="RAD3-like_helicase_DEAD"/>
</dbReference>
<dbReference type="InterPro" id="IPR006555">
    <property type="entry name" value="ATP-dep_Helicase_C"/>
</dbReference>
<dbReference type="GO" id="GO:0051539">
    <property type="term" value="F:4 iron, 4 sulfur cluster binding"/>
    <property type="evidence" value="ECO:0007669"/>
    <property type="project" value="UniProtKB-KW"/>
</dbReference>
<dbReference type="Proteomes" id="UP000219546">
    <property type="component" value="Unassembled WGS sequence"/>
</dbReference>
<evidence type="ECO:0000256" key="9">
    <source>
        <dbReference type="ARBA" id="ARBA00022840"/>
    </source>
</evidence>
<dbReference type="InterPro" id="IPR042493">
    <property type="entry name" value="XPD_DNA_FeS"/>
</dbReference>
<dbReference type="PROSITE" id="PS51193">
    <property type="entry name" value="HELICASE_ATP_BIND_2"/>
    <property type="match status" value="1"/>
</dbReference>
<keyword evidence="5" id="KW-0227">DNA damage</keyword>
<sequence>MINAVKISVRGLVEYVYASGSIDSRFRSVTPLQVGTKIHQAVQSTYKDSDEKEVPVSCVIPFEGLVFEIEGRCDGVIHEQDGIMIDEIKSTSRPLQEITEESYPVYWAQAKFYGFILAKEKQLDTIKIRLTYVQTESKEIKQFVTVSTYEDLEAFVLATVEQYAPFAFLIKEHREKRTESAMNLAFPFPSYRSGQRNFAGAVYKSIMAEKNLFAMAPTGTGKTISTMFPAVKAFGKDEIDRFFYVTAKTITRTAAEDALHLMEDKGLQCKAVTITAKDKVCFKDETICSKDHCEFADGYYDRINVAVLDIFANETIMNRDVIAAYAQKHRVCPFEFSLDLAYIADAIICDYNYLYDPQVSLKRFFDEQKRKSVVLVDEAHNLVDRSRDMFSAHLLKSDFLQLKRDYKGKNSYLFESAKAINEHLLHLKKQSGNQPYIVERELPEDLIILLDSFVAEAERELLAENNKLLLETYFLAQSFLKTSKLFDERYVTFIEIEKSEVRVKLYCLDPSYLLGLAAKHFRATIYFSATFSPLSFYKEMLGGKKEDYAISIPSPFPREHLELYIQPVSTRYHDRERSKKRIVKTIRDMISQRKGNYLIFFPSYKYLVDVYEECLQEEWEGVKTLVQSQSMSEREREVFLASFETSHESSIVGFAVLGGIFSEGIDLKGDRLTGVIVVGVGLPQIGVERDLIKDFYNQKGKSGYDYAYVFPGMNKVLQAGGRLIRTEEDKGILVLIEDRFLSDKYQRLLPYEWQHFRVLDEAGL</sequence>
<dbReference type="InterPro" id="IPR027417">
    <property type="entry name" value="P-loop_NTPase"/>
</dbReference>
<evidence type="ECO:0000256" key="1">
    <source>
        <dbReference type="ARBA" id="ARBA00022485"/>
    </source>
</evidence>
<evidence type="ECO:0000259" key="16">
    <source>
        <dbReference type="PROSITE" id="PS51193"/>
    </source>
</evidence>
<dbReference type="RefSeq" id="WP_097158574.1">
    <property type="nucleotide sequence ID" value="NZ_JBEPMQ010000010.1"/>
</dbReference>
<keyword evidence="2" id="KW-0540">Nuclease</keyword>
<keyword evidence="13" id="KW-0234">DNA repair</keyword>
<evidence type="ECO:0000313" key="17">
    <source>
        <dbReference type="EMBL" id="SNX70547.1"/>
    </source>
</evidence>